<evidence type="ECO:0000313" key="3">
    <source>
        <dbReference type="Proteomes" id="UP000257039"/>
    </source>
</evidence>
<dbReference type="SUPFAM" id="SSF51182">
    <property type="entry name" value="RmlC-like cupins"/>
    <property type="match status" value="1"/>
</dbReference>
<dbReference type="Pfam" id="PF07883">
    <property type="entry name" value="Cupin_2"/>
    <property type="match status" value="1"/>
</dbReference>
<dbReference type="InterPro" id="IPR011051">
    <property type="entry name" value="RmlC_Cupin_sf"/>
</dbReference>
<name>A0A4P9VJ09_9GAMM</name>
<keyword evidence="3" id="KW-1185">Reference proteome</keyword>
<dbReference type="EMBL" id="NDXW01000001">
    <property type="protein sequence ID" value="RDH42546.1"/>
    <property type="molecule type" value="Genomic_DNA"/>
</dbReference>
<sequence>MHIEDVIIWYNYFGLLFEDNLSNYPTRLFGYKTGELSEPAIMQIDNVGACFGYVYSGQLSVQDSLVNWNVQKEQWFHVPTGCNLKIYPLTTVVICQRLYYQGIHLMGGPIEKTGRLRYIDGCTDSLLCCPPLKGDPCLNLLHFPSHTKQTPHTHPSIRAGIIARGNGLCCTKGDTIELEEGMVFMIAANSVHHFQTHEHSMDVIAYHPDSDWGPTHEEHPMINRTWVSGHKILS</sequence>
<dbReference type="InterPro" id="IPR014710">
    <property type="entry name" value="RmlC-like_jellyroll"/>
</dbReference>
<dbReference type="AlphaFoldDB" id="A0A4P9VJ09"/>
<evidence type="ECO:0000259" key="1">
    <source>
        <dbReference type="Pfam" id="PF07883"/>
    </source>
</evidence>
<protein>
    <submittedName>
        <fullName evidence="2">Cupin domain-containing protein</fullName>
    </submittedName>
</protein>
<gene>
    <name evidence="2" type="ORF">B9G39_03285</name>
</gene>
<evidence type="ECO:0000313" key="2">
    <source>
        <dbReference type="EMBL" id="RDH42546.1"/>
    </source>
</evidence>
<dbReference type="Gene3D" id="2.60.120.10">
    <property type="entry name" value="Jelly Rolls"/>
    <property type="match status" value="1"/>
</dbReference>
<dbReference type="RefSeq" id="WP_094786034.1">
    <property type="nucleotide sequence ID" value="NZ_NDXW01000001.1"/>
</dbReference>
<dbReference type="InterPro" id="IPR013096">
    <property type="entry name" value="Cupin_2"/>
</dbReference>
<organism evidence="2 3">
    <name type="scientific">Zooshikella ganghwensis</name>
    <dbReference type="NCBI Taxonomy" id="202772"/>
    <lineage>
        <taxon>Bacteria</taxon>
        <taxon>Pseudomonadati</taxon>
        <taxon>Pseudomonadota</taxon>
        <taxon>Gammaproteobacteria</taxon>
        <taxon>Oceanospirillales</taxon>
        <taxon>Zooshikellaceae</taxon>
        <taxon>Zooshikella</taxon>
    </lineage>
</organism>
<reference evidence="2 3" key="1">
    <citation type="submission" date="2017-04" db="EMBL/GenBank/DDBJ databases">
        <title>Draft genome sequence of Zooshikella ganghwensis VG4 isolated from Red Sea sediments.</title>
        <authorList>
            <person name="Rehman Z."/>
            <person name="Alam I."/>
            <person name="Kamau A."/>
            <person name="Bajic V."/>
            <person name="Leiknes T."/>
        </authorList>
    </citation>
    <scope>NUCLEOTIDE SEQUENCE [LARGE SCALE GENOMIC DNA]</scope>
    <source>
        <strain evidence="2 3">VG4</strain>
    </source>
</reference>
<comment type="caution">
    <text evidence="2">The sequence shown here is derived from an EMBL/GenBank/DDBJ whole genome shotgun (WGS) entry which is preliminary data.</text>
</comment>
<feature type="domain" description="Cupin type-2" evidence="1">
    <location>
        <begin position="141"/>
        <end position="198"/>
    </location>
</feature>
<accession>A0A4P9VJ09</accession>
<dbReference type="Proteomes" id="UP000257039">
    <property type="component" value="Unassembled WGS sequence"/>
</dbReference>
<proteinExistence type="predicted"/>